<evidence type="ECO:0000256" key="7">
    <source>
        <dbReference type="ARBA" id="ARBA00022490"/>
    </source>
</evidence>
<evidence type="ECO:0000256" key="13">
    <source>
        <dbReference type="ARBA" id="ARBA00025582"/>
    </source>
</evidence>
<dbReference type="GO" id="GO:0015031">
    <property type="term" value="P:protein transport"/>
    <property type="evidence" value="ECO:0007669"/>
    <property type="project" value="UniProtKB-UniRule"/>
</dbReference>
<keyword evidence="12 14" id="KW-0968">Cytoplasmic vesicle</keyword>
<dbReference type="SUPFAM" id="SSF48452">
    <property type="entry name" value="TPR-like"/>
    <property type="match status" value="1"/>
</dbReference>
<evidence type="ECO:0000256" key="5">
    <source>
        <dbReference type="ARBA" id="ARBA00015828"/>
    </source>
</evidence>
<evidence type="ECO:0000256" key="9">
    <source>
        <dbReference type="ARBA" id="ARBA00022927"/>
    </source>
</evidence>
<dbReference type="PIRSF" id="PIRSF016478">
    <property type="entry name" value="Coatomer_esu"/>
    <property type="match status" value="1"/>
</dbReference>
<proteinExistence type="inferred from homology"/>
<dbReference type="Gene3D" id="1.25.40.10">
    <property type="entry name" value="Tetratricopeptide repeat domain"/>
    <property type="match status" value="1"/>
</dbReference>
<name>A0A1I8GP67_9PLAT</name>
<evidence type="ECO:0000256" key="4">
    <source>
        <dbReference type="ARBA" id="ARBA00011775"/>
    </source>
</evidence>
<accession>A0A1I8GP67</accession>
<keyword evidence="15" id="KW-1185">Reference proteome</keyword>
<evidence type="ECO:0000256" key="1">
    <source>
        <dbReference type="ARBA" id="ARBA00004255"/>
    </source>
</evidence>
<comment type="similarity">
    <text evidence="3 14">Belongs to the COPE family.</text>
</comment>
<dbReference type="OrthoDB" id="310217at2759"/>
<evidence type="ECO:0000256" key="10">
    <source>
        <dbReference type="ARBA" id="ARBA00023034"/>
    </source>
</evidence>
<dbReference type="InterPro" id="IPR011990">
    <property type="entry name" value="TPR-like_helical_dom_sf"/>
</dbReference>
<dbReference type="GO" id="GO:0006890">
    <property type="term" value="P:retrograde vesicle-mediated transport, Golgi to endoplasmic reticulum"/>
    <property type="evidence" value="ECO:0007669"/>
    <property type="project" value="UniProtKB-UniRule"/>
</dbReference>
<keyword evidence="7 14" id="KW-0963">Cytoplasm</keyword>
<dbReference type="PANTHER" id="PTHR10805">
    <property type="entry name" value="COATOMER SUBUNIT EPSILON"/>
    <property type="match status" value="1"/>
</dbReference>
<dbReference type="InterPro" id="IPR006822">
    <property type="entry name" value="Coatomer_esu"/>
</dbReference>
<evidence type="ECO:0000256" key="3">
    <source>
        <dbReference type="ARBA" id="ARBA00008827"/>
    </source>
</evidence>
<evidence type="ECO:0000256" key="11">
    <source>
        <dbReference type="ARBA" id="ARBA00023136"/>
    </source>
</evidence>
<dbReference type="GO" id="GO:0005198">
    <property type="term" value="F:structural molecule activity"/>
    <property type="evidence" value="ECO:0007669"/>
    <property type="project" value="UniProtKB-UniRule"/>
</dbReference>
<dbReference type="GO" id="GO:0006891">
    <property type="term" value="P:intra-Golgi vesicle-mediated transport"/>
    <property type="evidence" value="ECO:0007669"/>
    <property type="project" value="TreeGrafter"/>
</dbReference>
<evidence type="ECO:0000256" key="6">
    <source>
        <dbReference type="ARBA" id="ARBA00022448"/>
    </source>
</evidence>
<evidence type="ECO:0000256" key="12">
    <source>
        <dbReference type="ARBA" id="ARBA00023329"/>
    </source>
</evidence>
<evidence type="ECO:0000256" key="8">
    <source>
        <dbReference type="ARBA" id="ARBA00022892"/>
    </source>
</evidence>
<keyword evidence="9 14" id="KW-0653">Protein transport</keyword>
<dbReference type="STRING" id="282301.A0A1I8GP67"/>
<comment type="subcellular location">
    <subcellularLocation>
        <location evidence="2">Cytoplasmic vesicle</location>
        <location evidence="2">COPI-coated vesicle membrane</location>
        <topology evidence="2">Peripheral membrane protein</topology>
        <orientation evidence="2">Cytoplasmic side</orientation>
    </subcellularLocation>
    <subcellularLocation>
        <location evidence="1">Golgi apparatus membrane</location>
        <topology evidence="1">Peripheral membrane protein</topology>
        <orientation evidence="1">Cytoplasmic side</orientation>
    </subcellularLocation>
</comment>
<protein>
    <recommendedName>
        <fullName evidence="5 14">Coatomer subunit epsilon</fullName>
    </recommendedName>
</protein>
<sequence length="303" mass="33861">MADTHEIDPLFEVKNNFYLGNYQQCINECQKVKTADSQLTTQRDAFLYRAYIGQRKYAVVLDAVNRSSAAELQSVRLLADYLASPDKRPSILASLNEKMSGSLGENDYISLLMAATVFLYENDSDSALRLLHQTEHIECLALAIQTLLSIDRPDVARKELARMQAVDEDSTLTQLATAQVGIHSGGGEKLQDAFYAYQELIDKYGSTSSLLNGKASALMCLGRWEEAEPVLQEALDKDCNHPDTLVNMIVLSQHLGKEADVCGRYVSQLKDSYRSHPWVQDFIAKEAEFDKISSNYRESVASN</sequence>
<keyword evidence="11 14" id="KW-0472">Membrane</keyword>
<dbReference type="GO" id="GO:0030126">
    <property type="term" value="C:COPI vesicle coat"/>
    <property type="evidence" value="ECO:0007669"/>
    <property type="project" value="TreeGrafter"/>
</dbReference>
<dbReference type="WBParaSite" id="maker-uti_cns_0002503-snap-gene-0.10-mRNA-1">
    <property type="protein sequence ID" value="maker-uti_cns_0002503-snap-gene-0.10-mRNA-1"/>
    <property type="gene ID" value="maker-uti_cns_0002503-snap-gene-0.10"/>
</dbReference>
<dbReference type="Proteomes" id="UP000095280">
    <property type="component" value="Unplaced"/>
</dbReference>
<dbReference type="AlphaFoldDB" id="A0A1I8GP67"/>
<evidence type="ECO:0000313" key="15">
    <source>
        <dbReference type="Proteomes" id="UP000095280"/>
    </source>
</evidence>
<dbReference type="PANTHER" id="PTHR10805:SF0">
    <property type="entry name" value="COATOMER SUBUNIT EPSILON"/>
    <property type="match status" value="1"/>
</dbReference>
<evidence type="ECO:0000313" key="16">
    <source>
        <dbReference type="WBParaSite" id="maker-uti_cns_0002503-snap-gene-0.10-mRNA-1"/>
    </source>
</evidence>
<evidence type="ECO:0000256" key="14">
    <source>
        <dbReference type="PIRNR" id="PIRNR016478"/>
    </source>
</evidence>
<comment type="subunit">
    <text evidence="4">Oligomeric complex that consists of at least the alpha, beta, beta', gamma, delta, epsilon and zeta subunits.</text>
</comment>
<comment type="function">
    <text evidence="13 14">The coatomer is a cytosolic protein complex that binds to dilysine motifs and reversibly associates with Golgi non-clathrin-coated vesicles, which further mediate biosynthetic protein transport from the ER, via the Golgi up to the trans Golgi network. The coatomer complex is required for budding from Golgi membranes, and is essential for the retrograde Golgi-to-ER transport of dilysine-tagged proteins.</text>
</comment>
<reference evidence="16" key="1">
    <citation type="submission" date="2016-11" db="UniProtKB">
        <authorList>
            <consortium name="WormBaseParasite"/>
        </authorList>
    </citation>
    <scope>IDENTIFICATION</scope>
</reference>
<evidence type="ECO:0000256" key="2">
    <source>
        <dbReference type="ARBA" id="ARBA00004347"/>
    </source>
</evidence>
<keyword evidence="8 14" id="KW-0931">ER-Golgi transport</keyword>
<keyword evidence="6 14" id="KW-0813">Transport</keyword>
<dbReference type="GO" id="GO:0006888">
    <property type="term" value="P:endoplasmic reticulum to Golgi vesicle-mediated transport"/>
    <property type="evidence" value="ECO:0007669"/>
    <property type="project" value="TreeGrafter"/>
</dbReference>
<dbReference type="Pfam" id="PF04733">
    <property type="entry name" value="Coatomer_E"/>
    <property type="match status" value="1"/>
</dbReference>
<keyword evidence="10 14" id="KW-0333">Golgi apparatus</keyword>
<dbReference type="FunFam" id="1.25.40.10:FF:000140">
    <property type="entry name" value="Coatomer subunit epsilon"/>
    <property type="match status" value="1"/>
</dbReference>
<dbReference type="GO" id="GO:0000139">
    <property type="term" value="C:Golgi membrane"/>
    <property type="evidence" value="ECO:0007669"/>
    <property type="project" value="UniProtKB-SubCell"/>
</dbReference>
<organism evidence="15 16">
    <name type="scientific">Macrostomum lignano</name>
    <dbReference type="NCBI Taxonomy" id="282301"/>
    <lineage>
        <taxon>Eukaryota</taxon>
        <taxon>Metazoa</taxon>
        <taxon>Spiralia</taxon>
        <taxon>Lophotrochozoa</taxon>
        <taxon>Platyhelminthes</taxon>
        <taxon>Rhabditophora</taxon>
        <taxon>Macrostomorpha</taxon>
        <taxon>Macrostomida</taxon>
        <taxon>Macrostomidae</taxon>
        <taxon>Macrostomum</taxon>
    </lineage>
</organism>